<protein>
    <recommendedName>
        <fullName evidence="4 5">Large ribosomal subunit protein uL29</fullName>
    </recommendedName>
</protein>
<dbReference type="Gene3D" id="1.10.287.310">
    <property type="match status" value="1"/>
</dbReference>
<accession>A0A8J7RLA8</accession>
<sequence length="69" mass="7680">MAILKANEIRELSLEEMQEKIVEMKKELMKEGVNKATGGAPSNPGKIQALKRTIARVLTIMKEKEAQNA</sequence>
<comment type="caution">
    <text evidence="7">The sequence shown here is derived from an EMBL/GenBank/DDBJ whole genome shotgun (WGS) entry which is preliminary data.</text>
</comment>
<comment type="similarity">
    <text evidence="1 5">Belongs to the universal ribosomal protein uL29 family.</text>
</comment>
<organism evidence="7 8">
    <name type="scientific">Methanococcus voltae</name>
    <dbReference type="NCBI Taxonomy" id="2188"/>
    <lineage>
        <taxon>Archaea</taxon>
        <taxon>Methanobacteriati</taxon>
        <taxon>Methanobacteriota</taxon>
        <taxon>Methanomada group</taxon>
        <taxon>Methanococci</taxon>
        <taxon>Methanococcales</taxon>
        <taxon>Methanococcaceae</taxon>
        <taxon>Methanococcus</taxon>
    </lineage>
</organism>
<dbReference type="Proteomes" id="UP000740329">
    <property type="component" value="Unassembled WGS sequence"/>
</dbReference>
<dbReference type="EMBL" id="JAGGMV010000001">
    <property type="protein sequence ID" value="MBP2200916.1"/>
    <property type="molecule type" value="Genomic_DNA"/>
</dbReference>
<dbReference type="RefSeq" id="WP_209590328.1">
    <property type="nucleotide sequence ID" value="NZ_JAGGMU010000001.1"/>
</dbReference>
<evidence type="ECO:0000256" key="3">
    <source>
        <dbReference type="ARBA" id="ARBA00023274"/>
    </source>
</evidence>
<dbReference type="PANTHER" id="PTHR10916">
    <property type="entry name" value="60S RIBOSOMAL PROTEIN L35/50S RIBOSOMAL PROTEIN L29"/>
    <property type="match status" value="1"/>
</dbReference>
<dbReference type="CDD" id="cd00427">
    <property type="entry name" value="Ribosomal_L29_HIP"/>
    <property type="match status" value="1"/>
</dbReference>
<dbReference type="InterPro" id="IPR001854">
    <property type="entry name" value="Ribosomal_uL29"/>
</dbReference>
<dbReference type="GO" id="GO:0022625">
    <property type="term" value="C:cytosolic large ribosomal subunit"/>
    <property type="evidence" value="ECO:0007669"/>
    <property type="project" value="TreeGrafter"/>
</dbReference>
<dbReference type="OrthoDB" id="11736at2157"/>
<evidence type="ECO:0000256" key="4">
    <source>
        <dbReference type="ARBA" id="ARBA00035204"/>
    </source>
</evidence>
<dbReference type="GO" id="GO:0003735">
    <property type="term" value="F:structural constituent of ribosome"/>
    <property type="evidence" value="ECO:0007669"/>
    <property type="project" value="InterPro"/>
</dbReference>
<proteinExistence type="inferred from homology"/>
<dbReference type="InterPro" id="IPR036049">
    <property type="entry name" value="Ribosomal_uL29_sf"/>
</dbReference>
<evidence type="ECO:0000256" key="2">
    <source>
        <dbReference type="ARBA" id="ARBA00022980"/>
    </source>
</evidence>
<gene>
    <name evidence="5" type="primary">rpl29</name>
    <name evidence="7" type="ORF">J3E07_000314</name>
</gene>
<evidence type="ECO:0000256" key="1">
    <source>
        <dbReference type="ARBA" id="ARBA00009254"/>
    </source>
</evidence>
<keyword evidence="3 5" id="KW-0687">Ribonucleoprotein</keyword>
<keyword evidence="2 5" id="KW-0689">Ribosomal protein</keyword>
<name>A0A8J7RLA8_METVO</name>
<dbReference type="NCBIfam" id="TIGR00012">
    <property type="entry name" value="L29"/>
    <property type="match status" value="1"/>
</dbReference>
<feature type="coiled-coil region" evidence="6">
    <location>
        <begin position="7"/>
        <end position="67"/>
    </location>
</feature>
<dbReference type="Pfam" id="PF00831">
    <property type="entry name" value="Ribosomal_L29"/>
    <property type="match status" value="1"/>
</dbReference>
<evidence type="ECO:0000256" key="6">
    <source>
        <dbReference type="SAM" id="Coils"/>
    </source>
</evidence>
<evidence type="ECO:0000313" key="8">
    <source>
        <dbReference type="Proteomes" id="UP000740329"/>
    </source>
</evidence>
<dbReference type="HAMAP" id="MF_00374">
    <property type="entry name" value="Ribosomal_uL29"/>
    <property type="match status" value="1"/>
</dbReference>
<dbReference type="GO" id="GO:0006412">
    <property type="term" value="P:translation"/>
    <property type="evidence" value="ECO:0007669"/>
    <property type="project" value="UniProtKB-UniRule"/>
</dbReference>
<dbReference type="PANTHER" id="PTHR10916:SF0">
    <property type="entry name" value="LARGE RIBOSOMAL SUBUNIT PROTEIN UL29C"/>
    <property type="match status" value="1"/>
</dbReference>
<evidence type="ECO:0000256" key="5">
    <source>
        <dbReference type="HAMAP-Rule" id="MF_00374"/>
    </source>
</evidence>
<dbReference type="InterPro" id="IPR050063">
    <property type="entry name" value="Ribosomal_protein_uL29"/>
</dbReference>
<evidence type="ECO:0000313" key="7">
    <source>
        <dbReference type="EMBL" id="MBP2200916.1"/>
    </source>
</evidence>
<keyword evidence="6" id="KW-0175">Coiled coil</keyword>
<dbReference type="AlphaFoldDB" id="A0A8J7RLA8"/>
<reference evidence="7" key="1">
    <citation type="submission" date="2021-03" db="EMBL/GenBank/DDBJ databases">
        <title>Genomic Encyclopedia of Type Strains, Phase IV (KMG-V): Genome sequencing to study the core and pangenomes of soil and plant-associated prokaryotes.</title>
        <authorList>
            <person name="Whitman W."/>
        </authorList>
    </citation>
    <scope>NUCLEOTIDE SEQUENCE</scope>
    <source>
        <strain evidence="7">C4</strain>
    </source>
</reference>
<dbReference type="FunFam" id="1.10.287.310:FF:000001">
    <property type="entry name" value="50S ribosomal protein L29"/>
    <property type="match status" value="1"/>
</dbReference>
<dbReference type="SUPFAM" id="SSF46561">
    <property type="entry name" value="Ribosomal protein L29 (L29p)"/>
    <property type="match status" value="1"/>
</dbReference>